<reference evidence="1 2" key="1">
    <citation type="submission" date="2018-04" db="EMBL/GenBank/DDBJ databases">
        <title>Micromonosporas from Atacama Desert.</title>
        <authorList>
            <person name="Carro L."/>
            <person name="Klenk H.-P."/>
            <person name="Goodfellow M."/>
        </authorList>
    </citation>
    <scope>NUCLEOTIDE SEQUENCE [LARGE SCALE GENOMIC DNA]</scope>
    <source>
        <strain evidence="1 2">LB19</strain>
    </source>
</reference>
<gene>
    <name evidence="1" type="ORF">DDE19_24970</name>
</gene>
<accession>A0A3N9Y375</accession>
<proteinExistence type="predicted"/>
<name>A0A3N9Y375_9ACTN</name>
<dbReference type="Proteomes" id="UP000278981">
    <property type="component" value="Unassembled WGS sequence"/>
</dbReference>
<comment type="caution">
    <text evidence="1">The sequence shown here is derived from an EMBL/GenBank/DDBJ whole genome shotgun (WGS) entry which is preliminary data.</text>
</comment>
<dbReference type="OrthoDB" id="4329452at2"/>
<protein>
    <submittedName>
        <fullName evidence="1">Uncharacterized protein</fullName>
    </submittedName>
</protein>
<dbReference type="EMBL" id="QDGB01000317">
    <property type="protein sequence ID" value="RQX13817.1"/>
    <property type="molecule type" value="Genomic_DNA"/>
</dbReference>
<sequence length="85" mass="9284">MKNAGDRVVCLFVEPFGEDFWMQPEDVFAVIGGAVDPEFSVSVMTDHVVVWCNAGDPYEVQVLDKATGKVLDCGHGRPAGWPKSQ</sequence>
<dbReference type="AlphaFoldDB" id="A0A3N9Y375"/>
<evidence type="ECO:0000313" key="2">
    <source>
        <dbReference type="Proteomes" id="UP000278981"/>
    </source>
</evidence>
<evidence type="ECO:0000313" key="1">
    <source>
        <dbReference type="EMBL" id="RQX13817.1"/>
    </source>
</evidence>
<organism evidence="1 2">
    <name type="scientific">Micromonospora ureilytica</name>
    <dbReference type="NCBI Taxonomy" id="709868"/>
    <lineage>
        <taxon>Bacteria</taxon>
        <taxon>Bacillati</taxon>
        <taxon>Actinomycetota</taxon>
        <taxon>Actinomycetes</taxon>
        <taxon>Micromonosporales</taxon>
        <taxon>Micromonosporaceae</taxon>
        <taxon>Micromonospora</taxon>
    </lineage>
</organism>